<organism evidence="4 5">
    <name type="scientific">Corallincola holothuriorum</name>
    <dbReference type="NCBI Taxonomy" id="2282215"/>
    <lineage>
        <taxon>Bacteria</taxon>
        <taxon>Pseudomonadati</taxon>
        <taxon>Pseudomonadota</taxon>
        <taxon>Gammaproteobacteria</taxon>
        <taxon>Alteromonadales</taxon>
        <taxon>Psychromonadaceae</taxon>
        <taxon>Corallincola</taxon>
    </lineage>
</organism>
<protein>
    <submittedName>
        <fullName evidence="4">Sulfurtransferase</fullName>
    </submittedName>
</protein>
<dbReference type="FunFam" id="3.40.250.10:FF:000001">
    <property type="entry name" value="Sulfurtransferase"/>
    <property type="match status" value="1"/>
</dbReference>
<keyword evidence="2" id="KW-0677">Repeat</keyword>
<dbReference type="CDD" id="cd01448">
    <property type="entry name" value="TST_Repeat_1"/>
    <property type="match status" value="1"/>
</dbReference>
<dbReference type="Gene3D" id="3.40.250.10">
    <property type="entry name" value="Rhodanese-like domain"/>
    <property type="match status" value="2"/>
</dbReference>
<dbReference type="PANTHER" id="PTHR11364">
    <property type="entry name" value="THIOSULFATE SULFERTANSFERASE"/>
    <property type="match status" value="1"/>
</dbReference>
<sequence length="287" mass="30850">MSSLTMSDRSPLISAAGLAKRISEASLILLDATMLMPTPQGRAVYQPTERIANARYFNFDTEICDSSNPLPHMMPSAEQFQAQVRALGVNDDSHIVVYDTLGLFSAARAWWMFRAMGHKHVSVLDGGLPAWKRAGLPTEHYPLKATICPGDFTAKPQPKLFCAANEVLAALQQSGIKVVDARGAERFSGTAPEPRAGMRSGHMPNAVNLPYASLLDTDGCLKPQAELAASFAKQVGNAERYIFSCGSGVTACILALVAEVLGYQNLSIYDGSWSEWGASAELPVVSD</sequence>
<gene>
    <name evidence="4" type="ORF">DU002_07165</name>
</gene>
<name>A0A368NLR5_9GAMM</name>
<dbReference type="EMBL" id="QPID01000003">
    <property type="protein sequence ID" value="RCU51086.1"/>
    <property type="molecule type" value="Genomic_DNA"/>
</dbReference>
<dbReference type="CDD" id="cd01449">
    <property type="entry name" value="TST_Repeat_2"/>
    <property type="match status" value="1"/>
</dbReference>
<dbReference type="PROSITE" id="PS50206">
    <property type="entry name" value="RHODANESE_3"/>
    <property type="match status" value="2"/>
</dbReference>
<dbReference type="OrthoDB" id="9781034at2"/>
<evidence type="ECO:0000259" key="3">
    <source>
        <dbReference type="PROSITE" id="PS50206"/>
    </source>
</evidence>
<keyword evidence="1 4" id="KW-0808">Transferase</keyword>
<evidence type="ECO:0000256" key="1">
    <source>
        <dbReference type="ARBA" id="ARBA00022679"/>
    </source>
</evidence>
<evidence type="ECO:0000313" key="4">
    <source>
        <dbReference type="EMBL" id="RCU51086.1"/>
    </source>
</evidence>
<keyword evidence="5" id="KW-1185">Reference proteome</keyword>
<evidence type="ECO:0000313" key="5">
    <source>
        <dbReference type="Proteomes" id="UP000252558"/>
    </source>
</evidence>
<dbReference type="GO" id="GO:0004792">
    <property type="term" value="F:thiosulfate-cyanide sulfurtransferase activity"/>
    <property type="evidence" value="ECO:0007669"/>
    <property type="project" value="TreeGrafter"/>
</dbReference>
<evidence type="ECO:0000256" key="2">
    <source>
        <dbReference type="ARBA" id="ARBA00022737"/>
    </source>
</evidence>
<accession>A0A368NLR5</accession>
<dbReference type="Proteomes" id="UP000252558">
    <property type="component" value="Unassembled WGS sequence"/>
</dbReference>
<dbReference type="SUPFAM" id="SSF52821">
    <property type="entry name" value="Rhodanese/Cell cycle control phosphatase"/>
    <property type="match status" value="2"/>
</dbReference>
<dbReference type="Pfam" id="PF00581">
    <property type="entry name" value="Rhodanese"/>
    <property type="match status" value="2"/>
</dbReference>
<reference evidence="4 5" key="1">
    <citation type="submission" date="2018-07" db="EMBL/GenBank/DDBJ databases">
        <title>Corallincola holothuriorum sp. nov., a new facultative anaerobe isolated from sea cucumber Apostichopus japonicus.</title>
        <authorList>
            <person name="Xia H."/>
        </authorList>
    </citation>
    <scope>NUCLEOTIDE SEQUENCE [LARGE SCALE GENOMIC DNA]</scope>
    <source>
        <strain evidence="4 5">C4</strain>
    </source>
</reference>
<dbReference type="InterPro" id="IPR001763">
    <property type="entry name" value="Rhodanese-like_dom"/>
</dbReference>
<feature type="domain" description="Rhodanese" evidence="3">
    <location>
        <begin position="172"/>
        <end position="285"/>
    </location>
</feature>
<dbReference type="RefSeq" id="WP_114337682.1">
    <property type="nucleotide sequence ID" value="NZ_QPID01000003.1"/>
</dbReference>
<dbReference type="InterPro" id="IPR045078">
    <property type="entry name" value="TST/MPST-like"/>
</dbReference>
<dbReference type="AlphaFoldDB" id="A0A368NLR5"/>
<dbReference type="SMART" id="SM00450">
    <property type="entry name" value="RHOD"/>
    <property type="match status" value="2"/>
</dbReference>
<proteinExistence type="predicted"/>
<feature type="domain" description="Rhodanese" evidence="3">
    <location>
        <begin position="23"/>
        <end position="140"/>
    </location>
</feature>
<dbReference type="PANTHER" id="PTHR11364:SF27">
    <property type="entry name" value="SULFURTRANSFERASE"/>
    <property type="match status" value="1"/>
</dbReference>
<dbReference type="InterPro" id="IPR036873">
    <property type="entry name" value="Rhodanese-like_dom_sf"/>
</dbReference>
<comment type="caution">
    <text evidence="4">The sequence shown here is derived from an EMBL/GenBank/DDBJ whole genome shotgun (WGS) entry which is preliminary data.</text>
</comment>